<feature type="compositionally biased region" description="Basic and acidic residues" evidence="3">
    <location>
        <begin position="183"/>
        <end position="195"/>
    </location>
</feature>
<feature type="compositionally biased region" description="Basic and acidic residues" evidence="3">
    <location>
        <begin position="52"/>
        <end position="65"/>
    </location>
</feature>
<evidence type="ECO:0000256" key="2">
    <source>
        <dbReference type="SAM" id="Coils"/>
    </source>
</evidence>
<gene>
    <name evidence="4" type="ORF">TIFTF001_020271</name>
</gene>
<dbReference type="GO" id="GO:0019905">
    <property type="term" value="F:syntaxin binding"/>
    <property type="evidence" value="ECO:0007669"/>
    <property type="project" value="InterPro"/>
</dbReference>
<comment type="similarity">
    <text evidence="1">Belongs to the taxilin family.</text>
</comment>
<feature type="compositionally biased region" description="Basic and acidic residues" evidence="3">
    <location>
        <begin position="144"/>
        <end position="157"/>
    </location>
</feature>
<evidence type="ECO:0000313" key="5">
    <source>
        <dbReference type="Proteomes" id="UP001187192"/>
    </source>
</evidence>
<feature type="compositionally biased region" description="Polar residues" evidence="3">
    <location>
        <begin position="413"/>
        <end position="442"/>
    </location>
</feature>
<reference evidence="4" key="1">
    <citation type="submission" date="2023-07" db="EMBL/GenBank/DDBJ databases">
        <title>draft genome sequence of fig (Ficus carica).</title>
        <authorList>
            <person name="Takahashi T."/>
            <person name="Nishimura K."/>
        </authorList>
    </citation>
    <scope>NUCLEOTIDE SEQUENCE</scope>
</reference>
<name>A0AA88AFR8_FICCA</name>
<evidence type="ECO:0000256" key="3">
    <source>
        <dbReference type="SAM" id="MobiDB-lite"/>
    </source>
</evidence>
<dbReference type="Pfam" id="PF09728">
    <property type="entry name" value="Taxilin"/>
    <property type="match status" value="1"/>
</dbReference>
<dbReference type="EMBL" id="BTGU01000036">
    <property type="protein sequence ID" value="GMN51120.1"/>
    <property type="molecule type" value="Genomic_DNA"/>
</dbReference>
<sequence length="442" mass="49792">MNSLGNMENPEANQLPEVENPEANQLPEVDSLPDGFVDGSAEPVAPATPNLEQEKPLNNHKKGDTLEVDCSSECSENEFRKSEGRTEKTHKMRTFPVVLSESENFDASVEAPSKGCVEQSEGALVSLDLTESSAEASVGVSDCCGEKEQHREKHHSSETTTEGGSDASTDIKETPSSAIADTLKNRKPETNETKRKSVKRTFKSEKEFLEFSLKYQHVIAERDADSDIFLLLNSELYFLWELQRQNKVLMEECKRASTEGQNLRLDLSAKFQDAIKDVSNKLDEQKDECLAQLKENEMLRTNLKQLAEQYTLSEQQFAQKLKQKSLELQISDLKIKQHEEKLAQEQSQIKLYAEQVSQLLATEKNLRLQLTADGEKFQQFQRERLKKQLEKTKKQKEKLESLCRSLQAERKQNSAGSSNSDSAQAERNQDSVASNGSESVPV</sequence>
<proteinExistence type="inferred from homology"/>
<evidence type="ECO:0000313" key="4">
    <source>
        <dbReference type="EMBL" id="GMN51120.1"/>
    </source>
</evidence>
<dbReference type="InterPro" id="IPR026183">
    <property type="entry name" value="Taxilin_fam"/>
</dbReference>
<evidence type="ECO:0000256" key="1">
    <source>
        <dbReference type="ARBA" id="ARBA00009550"/>
    </source>
</evidence>
<dbReference type="PANTHER" id="PTHR16127">
    <property type="entry name" value="TAXILIN"/>
    <property type="match status" value="1"/>
</dbReference>
<organism evidence="4 5">
    <name type="scientific">Ficus carica</name>
    <name type="common">Common fig</name>
    <dbReference type="NCBI Taxonomy" id="3494"/>
    <lineage>
        <taxon>Eukaryota</taxon>
        <taxon>Viridiplantae</taxon>
        <taxon>Streptophyta</taxon>
        <taxon>Embryophyta</taxon>
        <taxon>Tracheophyta</taxon>
        <taxon>Spermatophyta</taxon>
        <taxon>Magnoliopsida</taxon>
        <taxon>eudicotyledons</taxon>
        <taxon>Gunneridae</taxon>
        <taxon>Pentapetalae</taxon>
        <taxon>rosids</taxon>
        <taxon>fabids</taxon>
        <taxon>Rosales</taxon>
        <taxon>Moraceae</taxon>
        <taxon>Ficeae</taxon>
        <taxon>Ficus</taxon>
    </lineage>
</organism>
<feature type="compositionally biased region" description="Polar residues" evidence="3">
    <location>
        <begin position="158"/>
        <end position="179"/>
    </location>
</feature>
<feature type="coiled-coil region" evidence="2">
    <location>
        <begin position="239"/>
        <end position="355"/>
    </location>
</feature>
<accession>A0AA88AFR8</accession>
<dbReference type="Proteomes" id="UP001187192">
    <property type="component" value="Unassembled WGS sequence"/>
</dbReference>
<comment type="caution">
    <text evidence="4">The sequence shown here is derived from an EMBL/GenBank/DDBJ whole genome shotgun (WGS) entry which is preliminary data.</text>
</comment>
<evidence type="ECO:0008006" key="6">
    <source>
        <dbReference type="Google" id="ProtNLM"/>
    </source>
</evidence>
<feature type="region of interest" description="Disordered" evidence="3">
    <location>
        <begin position="1"/>
        <end position="66"/>
    </location>
</feature>
<feature type="compositionally biased region" description="Basic and acidic residues" evidence="3">
    <location>
        <begin position="389"/>
        <end position="412"/>
    </location>
</feature>
<feature type="region of interest" description="Disordered" evidence="3">
    <location>
        <begin position="389"/>
        <end position="442"/>
    </location>
</feature>
<protein>
    <recommendedName>
        <fullName evidence="6">Beta-taxilin</fullName>
    </recommendedName>
</protein>
<feature type="region of interest" description="Disordered" evidence="3">
    <location>
        <begin position="138"/>
        <end position="198"/>
    </location>
</feature>
<keyword evidence="5" id="KW-1185">Reference proteome</keyword>
<keyword evidence="2" id="KW-0175">Coiled coil</keyword>
<dbReference type="PANTHER" id="PTHR16127:SF13">
    <property type="entry name" value="GH01188P"/>
    <property type="match status" value="1"/>
</dbReference>
<dbReference type="AlphaFoldDB" id="A0AA88AFR8"/>